<evidence type="ECO:0000313" key="1">
    <source>
        <dbReference type="EMBL" id="NDL59637.1"/>
    </source>
</evidence>
<protein>
    <submittedName>
        <fullName evidence="1">Uncharacterized protein</fullName>
    </submittedName>
</protein>
<evidence type="ECO:0000313" key="2">
    <source>
        <dbReference type="Proteomes" id="UP000460435"/>
    </source>
</evidence>
<reference evidence="1 2" key="1">
    <citation type="submission" date="2019-11" db="EMBL/GenBank/DDBJ databases">
        <authorList>
            <person name="Li X.-J."/>
            <person name="Feng X.-M."/>
        </authorList>
    </citation>
    <scope>NUCLEOTIDE SEQUENCE [LARGE SCALE GENOMIC DNA]</scope>
    <source>
        <strain evidence="1 2">XMNu-373</strain>
    </source>
</reference>
<keyword evidence="2" id="KW-1185">Reference proteome</keyword>
<organism evidence="1 2">
    <name type="scientific">Phytoactinopolyspora mesophila</name>
    <dbReference type="NCBI Taxonomy" id="2650750"/>
    <lineage>
        <taxon>Bacteria</taxon>
        <taxon>Bacillati</taxon>
        <taxon>Actinomycetota</taxon>
        <taxon>Actinomycetes</taxon>
        <taxon>Jiangellales</taxon>
        <taxon>Jiangellaceae</taxon>
        <taxon>Phytoactinopolyspora</taxon>
    </lineage>
</organism>
<gene>
    <name evidence="1" type="ORF">F7O44_21430</name>
</gene>
<dbReference type="EMBL" id="WLZY01000008">
    <property type="protein sequence ID" value="NDL59637.1"/>
    <property type="molecule type" value="Genomic_DNA"/>
</dbReference>
<accession>A0A7K3M9G5</accession>
<dbReference type="AlphaFoldDB" id="A0A7K3M9G5"/>
<dbReference type="Proteomes" id="UP000460435">
    <property type="component" value="Unassembled WGS sequence"/>
</dbReference>
<dbReference type="RefSeq" id="WP_162452339.1">
    <property type="nucleotide sequence ID" value="NZ_WLZY01000008.1"/>
</dbReference>
<name>A0A7K3M9G5_9ACTN</name>
<sequence length="72" mass="8183">MYIYNEDAARAIYEDRSRSLRKDAEEHRLVKRRWRIRRRGGRYAAAKPALPRRGVASEGVAGALCSRPGIGV</sequence>
<comment type="caution">
    <text evidence="1">The sequence shown here is derived from an EMBL/GenBank/DDBJ whole genome shotgun (WGS) entry which is preliminary data.</text>
</comment>
<proteinExistence type="predicted"/>